<comment type="caution">
    <text evidence="2">The sequence shown here is derived from an EMBL/GenBank/DDBJ whole genome shotgun (WGS) entry which is preliminary data.</text>
</comment>
<protein>
    <submittedName>
        <fullName evidence="2">Uncharacterized protein</fullName>
    </submittedName>
</protein>
<gene>
    <name evidence="2" type="ORF">JQ619_01510</name>
</gene>
<keyword evidence="1" id="KW-0732">Signal</keyword>
<evidence type="ECO:0000313" key="2">
    <source>
        <dbReference type="EMBL" id="MBR1134436.1"/>
    </source>
</evidence>
<sequence length="241" mass="25710">MRAAWLGLLNLFALNLLAVSAASAYDATDPANCTGIGWDDARPLTVARVTGQPRVNFVKSPYDDDFKAASCPVPTEACRKKSYLVSDDWVLVGRTRGNFTCVTYQPPRTKSQTWARGWLPRAALAPVAPMAAPTLSDWTGSWVHPGGQLTIKAAGGGRLRIEGDQVVPAGRDLNNGSIAATAQPKGGVIAFVEDGTTPFEQPNGADECRVRLQRIGALLLVEDNNDCGGAGVSFTGLYHRR</sequence>
<dbReference type="Proteomes" id="UP001314635">
    <property type="component" value="Unassembled WGS sequence"/>
</dbReference>
<proteinExistence type="predicted"/>
<dbReference type="EMBL" id="JAFCLK010000001">
    <property type="protein sequence ID" value="MBR1134436.1"/>
    <property type="molecule type" value="Genomic_DNA"/>
</dbReference>
<evidence type="ECO:0000313" key="3">
    <source>
        <dbReference type="Proteomes" id="UP001314635"/>
    </source>
</evidence>
<reference evidence="3" key="1">
    <citation type="journal article" date="2021" name="ISME J.">
        <title>Evolutionary origin and ecological implication of a unique nif island in free-living Bradyrhizobium lineages.</title>
        <authorList>
            <person name="Tao J."/>
        </authorList>
    </citation>
    <scope>NUCLEOTIDE SEQUENCE [LARGE SCALE GENOMIC DNA]</scope>
    <source>
        <strain evidence="3">SZCCT0094</strain>
    </source>
</reference>
<dbReference type="RefSeq" id="WP_172235872.1">
    <property type="nucleotide sequence ID" value="NZ_JABFDP010000004.1"/>
</dbReference>
<feature type="chain" id="PRO_5047369065" evidence="1">
    <location>
        <begin position="25"/>
        <end position="241"/>
    </location>
</feature>
<evidence type="ECO:0000256" key="1">
    <source>
        <dbReference type="SAM" id="SignalP"/>
    </source>
</evidence>
<keyword evidence="3" id="KW-1185">Reference proteome</keyword>
<accession>A0ABS5FZF4</accession>
<feature type="signal peptide" evidence="1">
    <location>
        <begin position="1"/>
        <end position="24"/>
    </location>
</feature>
<name>A0ABS5FZF4_9BRAD</name>
<organism evidence="2 3">
    <name type="scientific">Bradyrhizobium denitrificans</name>
    <dbReference type="NCBI Taxonomy" id="2734912"/>
    <lineage>
        <taxon>Bacteria</taxon>
        <taxon>Pseudomonadati</taxon>
        <taxon>Pseudomonadota</taxon>
        <taxon>Alphaproteobacteria</taxon>
        <taxon>Hyphomicrobiales</taxon>
        <taxon>Nitrobacteraceae</taxon>
        <taxon>Bradyrhizobium</taxon>
    </lineage>
</organism>